<proteinExistence type="predicted"/>
<dbReference type="PROSITE" id="PS00108">
    <property type="entry name" value="PROTEIN_KINASE_ST"/>
    <property type="match status" value="1"/>
</dbReference>
<comment type="caution">
    <text evidence="3">The sequence shown here is derived from an EMBL/GenBank/DDBJ whole genome shotgun (WGS) entry which is preliminary data.</text>
</comment>
<dbReference type="SUPFAM" id="SSF50998">
    <property type="entry name" value="Quinoprotein alcohol dehydrogenase-like"/>
    <property type="match status" value="1"/>
</dbReference>
<feature type="region of interest" description="Disordered" evidence="1">
    <location>
        <begin position="792"/>
        <end position="837"/>
    </location>
</feature>
<dbReference type="SMART" id="SM00564">
    <property type="entry name" value="PQQ"/>
    <property type="match status" value="3"/>
</dbReference>
<dbReference type="PROSITE" id="PS50011">
    <property type="entry name" value="PROTEIN_KINASE_DOM"/>
    <property type="match status" value="1"/>
</dbReference>
<dbReference type="InterPro" id="IPR008271">
    <property type="entry name" value="Ser/Thr_kinase_AS"/>
</dbReference>
<dbReference type="GO" id="GO:0004521">
    <property type="term" value="F:RNA endonuclease activity"/>
    <property type="evidence" value="ECO:0007669"/>
    <property type="project" value="InterPro"/>
</dbReference>
<dbReference type="GO" id="GO:0005524">
    <property type="term" value="F:ATP binding"/>
    <property type="evidence" value="ECO:0007669"/>
    <property type="project" value="InterPro"/>
</dbReference>
<dbReference type="EMBL" id="BSXU01000695">
    <property type="protein sequence ID" value="GMG21534.1"/>
    <property type="molecule type" value="Genomic_DNA"/>
</dbReference>
<feature type="compositionally biased region" description="Polar residues" evidence="1">
    <location>
        <begin position="799"/>
        <end position="811"/>
    </location>
</feature>
<feature type="compositionally biased region" description="Low complexity" evidence="1">
    <location>
        <begin position="177"/>
        <end position="188"/>
    </location>
</feature>
<evidence type="ECO:0000313" key="4">
    <source>
        <dbReference type="Proteomes" id="UP001165063"/>
    </source>
</evidence>
<dbReference type="Gene3D" id="1.10.510.10">
    <property type="entry name" value="Transferase(Phosphotransferase) domain 1"/>
    <property type="match status" value="1"/>
</dbReference>
<sequence>MTLTSSHHFLNFRYLKFFILISCLALLLLGLVASSSSSPRQLNKDQRLRHNTIEDDYYENYENQGYEEEEDFYPENNDNDEGLKDDGVDLIGESSNNGYDYTDLLEESLDTFQVTNLLLASDVEGNLHALNRLSGELVWTLQGSTPLVVISSDDDVDDSMLPTPAPDSGLTDRSTNSEFSSLTPSESSATKDNSKQHNNHNNDPNHSRKKKRNAYTEMTWIIEPFDEGAVFFFTQESGLQRLPTSIRQLILKSPFSIGDDFIYTGVRKSGIVTVDANTGELIDAFGIPDINSCAASGNQNDILDEILSSETENGDTKDRPVILLGRTTYELSIHSKNNTSWNITYTTWGPNNLHSKLADENTESTDNLYIQPFHDNSILALDSETKSVRWLASLPSVTVNLFDVFSKDQITEGKQFLVLPHPLQAKSLSNSASSPSSSYSGFSGHGSTYIDRTRDGSWFAMSESHYPSFVKSAPLAKYISDGKWRSPIVLKNRELLGLAITGVHDNSLQELLHGDNSNNNNNNLLNRAGGKYRNNRNLAYPAGLPESRPTSILDDPRNRYKKSQNRLSLPADNSRLAIEGPNHNNREVAVGAGGAGSGNMRHPPLSIHTPTSTSKVAPFAKLVYRAFENVIVTFLGIVIAVVLSRVGLLPPVTELLSKFGFFTRTQTAVELVDILLKDDAEGLEKSLDLLKKERFGGVSNSSSVESETGEHSGVGSSPVLAGPSTVDSKTTAPTVDNKEEIKDVIKTDVSGKEYEVSSAADSAIKEAVRSATESTEKKVKINDSLTIITEGETTISSSVARNSESPTNAHPQTPKKRKRGSRGGKKNKKKSAEAAAAAATAVANKNININNAAGSANDQHNNGNIQNTANRNTNIPAAIPDKIANTLFPPTTGLSQITPSSSSTSLSRMNGPSLTTLANGLTISDEVLGYGSHGTVVFKGSFENRPVAVKRMLIDFYDVASHEIELLQESDDHSNVVRYFCSQQNDRFLYIALELCSASLEDVIERKKESSAALFAKLDRVNVLYQVANGIHHLHLLKIVHRDIKPQNILVVPPKKLPVRKKSSDGDSEEEESPVRLLISDFGLCKKLEADQSSFKATTAHAAGTSVMPIQVYLMTITDG</sequence>
<feature type="compositionally biased region" description="Basic residues" evidence="1">
    <location>
        <begin position="813"/>
        <end position="829"/>
    </location>
</feature>
<feature type="region of interest" description="Disordered" evidence="1">
    <location>
        <begin position="152"/>
        <end position="211"/>
    </location>
</feature>
<feature type="compositionally biased region" description="Polar residues" evidence="1">
    <location>
        <begin position="725"/>
        <end position="734"/>
    </location>
</feature>
<dbReference type="InterPro" id="IPR018391">
    <property type="entry name" value="PQQ_b-propeller_rpt"/>
</dbReference>
<dbReference type="SMART" id="SM00220">
    <property type="entry name" value="S_TKc"/>
    <property type="match status" value="1"/>
</dbReference>
<dbReference type="InterPro" id="IPR000719">
    <property type="entry name" value="Prot_kinase_dom"/>
</dbReference>
<feature type="domain" description="Protein kinase" evidence="2">
    <location>
        <begin position="922"/>
        <end position="1120"/>
    </location>
</feature>
<dbReference type="InterPro" id="IPR011047">
    <property type="entry name" value="Quinoprotein_ADH-like_sf"/>
</dbReference>
<feature type="region of interest" description="Disordered" evidence="1">
    <location>
        <begin position="698"/>
        <end position="737"/>
    </location>
</feature>
<feature type="region of interest" description="Disordered" evidence="1">
    <location>
        <begin position="540"/>
        <end position="565"/>
    </location>
</feature>
<dbReference type="FunFam" id="3.30.200.20:FF:000443">
    <property type="entry name" value="Serine/threonine-protein kinase/endoribonuclease IRE1"/>
    <property type="match status" value="1"/>
</dbReference>
<dbReference type="InterPro" id="IPR011009">
    <property type="entry name" value="Kinase-like_dom_sf"/>
</dbReference>
<organism evidence="3 4">
    <name type="scientific">Ambrosiozyma monospora</name>
    <name type="common">Yeast</name>
    <name type="synonym">Endomycopsis monosporus</name>
    <dbReference type="NCBI Taxonomy" id="43982"/>
    <lineage>
        <taxon>Eukaryota</taxon>
        <taxon>Fungi</taxon>
        <taxon>Dikarya</taxon>
        <taxon>Ascomycota</taxon>
        <taxon>Saccharomycotina</taxon>
        <taxon>Pichiomycetes</taxon>
        <taxon>Pichiales</taxon>
        <taxon>Pichiaceae</taxon>
        <taxon>Ambrosiozyma</taxon>
    </lineage>
</organism>
<dbReference type="SUPFAM" id="SSF56112">
    <property type="entry name" value="Protein kinase-like (PK-like)"/>
    <property type="match status" value="1"/>
</dbReference>
<accession>A0A9W6YTT1</accession>
<evidence type="ECO:0000256" key="1">
    <source>
        <dbReference type="SAM" id="MobiDB-lite"/>
    </source>
</evidence>
<dbReference type="Pfam" id="PF00069">
    <property type="entry name" value="Pkinase"/>
    <property type="match status" value="1"/>
</dbReference>
<keyword evidence="4" id="KW-1185">Reference proteome</keyword>
<dbReference type="GO" id="GO:0004674">
    <property type="term" value="F:protein serine/threonine kinase activity"/>
    <property type="evidence" value="ECO:0007669"/>
    <property type="project" value="InterPro"/>
</dbReference>
<gene>
    <name evidence="3" type="ORF">Amon01_000206400</name>
</gene>
<evidence type="ECO:0000259" key="2">
    <source>
        <dbReference type="PROSITE" id="PS50011"/>
    </source>
</evidence>
<protein>
    <submittedName>
        <fullName evidence="3">Unnamed protein product</fullName>
    </submittedName>
</protein>
<dbReference type="GO" id="GO:0070059">
    <property type="term" value="P:intrinsic apoptotic signaling pathway in response to endoplasmic reticulum stress"/>
    <property type="evidence" value="ECO:0007669"/>
    <property type="project" value="TreeGrafter"/>
</dbReference>
<dbReference type="Gene3D" id="3.30.200.20">
    <property type="entry name" value="Phosphorylase Kinase, domain 1"/>
    <property type="match status" value="1"/>
</dbReference>
<dbReference type="Proteomes" id="UP001165063">
    <property type="component" value="Unassembled WGS sequence"/>
</dbReference>
<evidence type="ECO:0000313" key="3">
    <source>
        <dbReference type="EMBL" id="GMG21534.1"/>
    </source>
</evidence>
<name>A0A9W6YTT1_AMBMO</name>
<dbReference type="GO" id="GO:0051082">
    <property type="term" value="F:unfolded protein binding"/>
    <property type="evidence" value="ECO:0007669"/>
    <property type="project" value="TreeGrafter"/>
</dbReference>
<reference evidence="3" key="1">
    <citation type="submission" date="2023-04" db="EMBL/GenBank/DDBJ databases">
        <title>Ambrosiozyma monospora NBRC 1965.</title>
        <authorList>
            <person name="Ichikawa N."/>
            <person name="Sato H."/>
            <person name="Tonouchi N."/>
        </authorList>
    </citation>
    <scope>NUCLEOTIDE SEQUENCE</scope>
    <source>
        <strain evidence="3">NBRC 1965</strain>
    </source>
</reference>
<dbReference type="InterPro" id="IPR045133">
    <property type="entry name" value="IRE1/2-like"/>
</dbReference>
<dbReference type="AlphaFoldDB" id="A0A9W6YTT1"/>
<dbReference type="PANTHER" id="PTHR13954:SF6">
    <property type="entry name" value="NON-SPECIFIC SERINE_THREONINE PROTEIN KINASE"/>
    <property type="match status" value="1"/>
</dbReference>
<dbReference type="GO" id="GO:1990604">
    <property type="term" value="C:IRE1-TRAF2-ASK1 complex"/>
    <property type="evidence" value="ECO:0007669"/>
    <property type="project" value="TreeGrafter"/>
</dbReference>
<dbReference type="OrthoDB" id="63989at2759"/>
<dbReference type="GO" id="GO:0036498">
    <property type="term" value="P:IRE1-mediated unfolded protein response"/>
    <property type="evidence" value="ECO:0007669"/>
    <property type="project" value="TreeGrafter"/>
</dbReference>
<dbReference type="PANTHER" id="PTHR13954">
    <property type="entry name" value="IRE1-RELATED"/>
    <property type="match status" value="1"/>
</dbReference>